<dbReference type="Proteomes" id="UP001304461">
    <property type="component" value="Unassembled WGS sequence"/>
</dbReference>
<dbReference type="RefSeq" id="WP_323306525.1">
    <property type="nucleotide sequence ID" value="NZ_JAYGHX010000013.1"/>
</dbReference>
<proteinExistence type="predicted"/>
<comment type="caution">
    <text evidence="1">The sequence shown here is derived from an EMBL/GenBank/DDBJ whole genome shotgun (WGS) entry which is preliminary data.</text>
</comment>
<sequence length="67" mass="7590">MLKLCLQVLVCVTIALRCVVIFGHLRKLWMADGLAGEFRRELRRRGLLMAPPVLPADPRALPRRADP</sequence>
<name>A0ABU5RXR3_9CYAN</name>
<protein>
    <recommendedName>
        <fullName evidence="3">Secreted protein</fullName>
    </recommendedName>
</protein>
<evidence type="ECO:0008006" key="3">
    <source>
        <dbReference type="Google" id="ProtNLM"/>
    </source>
</evidence>
<dbReference type="EMBL" id="JAYGHX010000013">
    <property type="protein sequence ID" value="MEA5392580.1"/>
    <property type="molecule type" value="Genomic_DNA"/>
</dbReference>
<organism evidence="1 2">
    <name type="scientific">Cyanobium gracile UHCC 0139</name>
    <dbReference type="NCBI Taxonomy" id="3110308"/>
    <lineage>
        <taxon>Bacteria</taxon>
        <taxon>Bacillati</taxon>
        <taxon>Cyanobacteriota</taxon>
        <taxon>Cyanophyceae</taxon>
        <taxon>Synechococcales</taxon>
        <taxon>Prochlorococcaceae</taxon>
        <taxon>Cyanobium</taxon>
    </lineage>
</organism>
<keyword evidence="2" id="KW-1185">Reference proteome</keyword>
<evidence type="ECO:0000313" key="1">
    <source>
        <dbReference type="EMBL" id="MEA5392580.1"/>
    </source>
</evidence>
<reference evidence="1 2" key="1">
    <citation type="submission" date="2023-12" db="EMBL/GenBank/DDBJ databases">
        <title>Baltic Sea Cyanobacteria.</title>
        <authorList>
            <person name="Delbaje E."/>
            <person name="Fewer D.P."/>
            <person name="Shishido T.K."/>
        </authorList>
    </citation>
    <scope>NUCLEOTIDE SEQUENCE [LARGE SCALE GENOMIC DNA]</scope>
    <source>
        <strain evidence="1 2">UHCC 0139</strain>
    </source>
</reference>
<evidence type="ECO:0000313" key="2">
    <source>
        <dbReference type="Proteomes" id="UP001304461"/>
    </source>
</evidence>
<gene>
    <name evidence="1" type="ORF">VB738_15050</name>
</gene>
<accession>A0ABU5RXR3</accession>